<accession>A0A8B9MMA9</accession>
<comment type="function">
    <text evidence="6">Calsequestrin is a high-capacity, moderate affinity, calcium-binding protein and thus acts as an internal calcium store in muscle.</text>
</comment>
<dbReference type="Ensembl" id="ENSANIT00000010300.1">
    <property type="protein sequence ID" value="ENSANIP00000009959.1"/>
    <property type="gene ID" value="ENSANIG00000006719.1"/>
</dbReference>
<protein>
    <recommendedName>
        <fullName evidence="6">Calsequestrin</fullName>
    </recommendedName>
</protein>
<dbReference type="FunFam" id="3.40.30.10:FF:000031">
    <property type="entry name" value="Calsequestrin"/>
    <property type="match status" value="1"/>
</dbReference>
<dbReference type="Gene3D" id="3.40.30.10">
    <property type="entry name" value="Glutaredoxin"/>
    <property type="match status" value="2"/>
</dbReference>
<dbReference type="GO" id="GO:0030018">
    <property type="term" value="C:Z disc"/>
    <property type="evidence" value="ECO:0007669"/>
    <property type="project" value="TreeGrafter"/>
</dbReference>
<keyword evidence="3 6" id="KW-0106">Calcium</keyword>
<feature type="compositionally biased region" description="Pro residues" evidence="7">
    <location>
        <begin position="445"/>
        <end position="454"/>
    </location>
</feature>
<reference evidence="9" key="2">
    <citation type="submission" date="2025-09" db="UniProtKB">
        <authorList>
            <consortium name="Ensembl"/>
        </authorList>
    </citation>
    <scope>IDENTIFICATION</scope>
</reference>
<feature type="region of interest" description="Disordered" evidence="7">
    <location>
        <begin position="441"/>
        <end position="530"/>
    </location>
</feature>
<name>A0A8B9MMA9_9AVES</name>
<evidence type="ECO:0000256" key="5">
    <source>
        <dbReference type="ARBA" id="ARBA00023179"/>
    </source>
</evidence>
<feature type="compositionally biased region" description="Gly residues" evidence="7">
    <location>
        <begin position="519"/>
        <end position="530"/>
    </location>
</feature>
<dbReference type="Pfam" id="PF01216">
    <property type="entry name" value="Calsequestrin"/>
    <property type="match status" value="1"/>
</dbReference>
<feature type="signal peptide" evidence="8">
    <location>
        <begin position="1"/>
        <end position="21"/>
    </location>
</feature>
<evidence type="ECO:0000256" key="8">
    <source>
        <dbReference type="SAM" id="SignalP"/>
    </source>
</evidence>
<dbReference type="FunFam" id="3.40.30.10:FF:000033">
    <property type="entry name" value="Calsequestrin"/>
    <property type="match status" value="1"/>
</dbReference>
<keyword evidence="8" id="KW-0732">Signal</keyword>
<dbReference type="InterPro" id="IPR036249">
    <property type="entry name" value="Thioredoxin-like_sf"/>
</dbReference>
<sequence length="530" mass="57090">MGVWGWVLALLVLGARVPGEAGDGLDFPTYDGLDRVLPVTLKNYKAMLKRFPVLALLHHRPSQGDRAAQRHSEMEELILELAAQVLEDKGVGFGLVDSEKDAAVAKKLGLTEEDSIYVFKEDEVIEYDGELAADTLVEFLLDVLEDPVEFIEGDHELQAFENIEDDPKLIGYFKNKDSEHFKAFEEAAEEFHPYIPFFATFDSKAAKKLTLKLNEIDFYEPFMEEPLTIPDRPNSKEEIMAFVEEHKRWGPGHPQPCLGFPCGGCWRDHGEVVAMGRWLPWEVGVTRRWLPRSDGCRGDVVAKEGGCQGRPLPWEVVAMGTGCHGEVTASAATASGMGDSRGEGGRVGAAPPLCIEARTLTLHPGSSPSPDTTLLAVAPGLTRVCEASSGGGVGAEPASGVRCQWAVGQLSPSRGQGWGSHKGGQGRVKARVLLGCSCSLNPPTRINPPPPPRPQSRGRWGDGGDPPRPPEVPAVSGAQPRPCAPPPLQSQPGWPPHPQPLYPHPHNPPPAAQQRPVGAGSGSGLGLVWG</sequence>
<dbReference type="PANTHER" id="PTHR10033:SF14">
    <property type="entry name" value="CALSEQUESTRIN-1"/>
    <property type="match status" value="1"/>
</dbReference>
<dbReference type="Proteomes" id="UP000694541">
    <property type="component" value="Unplaced"/>
</dbReference>
<dbReference type="InterPro" id="IPR041858">
    <property type="entry name" value="Calsequestrin_middle_dom"/>
</dbReference>
<reference evidence="9" key="1">
    <citation type="submission" date="2025-08" db="UniProtKB">
        <authorList>
            <consortium name="Ensembl"/>
        </authorList>
    </citation>
    <scope>IDENTIFICATION</scope>
</reference>
<dbReference type="PANTHER" id="PTHR10033">
    <property type="entry name" value="CALSEQUESTRIN"/>
    <property type="match status" value="1"/>
</dbReference>
<organism evidence="9 10">
    <name type="scientific">Accipiter nisus</name>
    <name type="common">Eurasian sparrowhawk</name>
    <dbReference type="NCBI Taxonomy" id="211598"/>
    <lineage>
        <taxon>Eukaryota</taxon>
        <taxon>Metazoa</taxon>
        <taxon>Chordata</taxon>
        <taxon>Craniata</taxon>
        <taxon>Vertebrata</taxon>
        <taxon>Euteleostomi</taxon>
        <taxon>Archelosauria</taxon>
        <taxon>Archosauria</taxon>
        <taxon>Dinosauria</taxon>
        <taxon>Saurischia</taxon>
        <taxon>Theropoda</taxon>
        <taxon>Coelurosauria</taxon>
        <taxon>Aves</taxon>
        <taxon>Neognathae</taxon>
        <taxon>Neoaves</taxon>
        <taxon>Telluraves</taxon>
        <taxon>Accipitrimorphae</taxon>
        <taxon>Accipitriformes</taxon>
        <taxon>Accipitridae</taxon>
        <taxon>Accipitrinae</taxon>
        <taxon>Accipiter</taxon>
    </lineage>
</organism>
<feature type="chain" id="PRO_5033984051" description="Calsequestrin" evidence="8">
    <location>
        <begin position="22"/>
        <end position="530"/>
    </location>
</feature>
<dbReference type="GO" id="GO:0005509">
    <property type="term" value="F:calcium ion binding"/>
    <property type="evidence" value="ECO:0007669"/>
    <property type="project" value="InterPro"/>
</dbReference>
<comment type="subcellular location">
    <subcellularLocation>
        <location evidence="1">Sarcoplasmic reticulum lumen</location>
    </subcellularLocation>
</comment>
<dbReference type="GO" id="GO:0033018">
    <property type="term" value="C:sarcoplasmic reticulum lumen"/>
    <property type="evidence" value="ECO:0007669"/>
    <property type="project" value="UniProtKB-SubCell"/>
</dbReference>
<dbReference type="PRINTS" id="PR00312">
    <property type="entry name" value="CALSEQUESTRN"/>
</dbReference>
<feature type="compositionally biased region" description="Pro residues" evidence="7">
    <location>
        <begin position="482"/>
        <end position="511"/>
    </location>
</feature>
<evidence type="ECO:0000256" key="4">
    <source>
        <dbReference type="ARBA" id="ARBA00022951"/>
    </source>
</evidence>
<comment type="similarity">
    <text evidence="2 6">Belongs to the calsequestrin family.</text>
</comment>
<evidence type="ECO:0000256" key="2">
    <source>
        <dbReference type="ARBA" id="ARBA00010987"/>
    </source>
</evidence>
<evidence type="ECO:0000256" key="7">
    <source>
        <dbReference type="SAM" id="MobiDB-lite"/>
    </source>
</evidence>
<dbReference type="InterPro" id="IPR001393">
    <property type="entry name" value="Calsequestrin"/>
</dbReference>
<evidence type="ECO:0000256" key="1">
    <source>
        <dbReference type="ARBA" id="ARBA00004564"/>
    </source>
</evidence>
<evidence type="ECO:0000313" key="10">
    <source>
        <dbReference type="Proteomes" id="UP000694541"/>
    </source>
</evidence>
<dbReference type="InterPro" id="IPR041859">
    <property type="entry name" value="Calsequestrin_N"/>
</dbReference>
<evidence type="ECO:0000256" key="6">
    <source>
        <dbReference type="RuleBase" id="RU000648"/>
    </source>
</evidence>
<evidence type="ECO:0000256" key="3">
    <source>
        <dbReference type="ARBA" id="ARBA00022837"/>
    </source>
</evidence>
<keyword evidence="10" id="KW-1185">Reference proteome</keyword>
<dbReference type="CDD" id="cd03066">
    <property type="entry name" value="PDI_b_Calsequestrin_middle"/>
    <property type="match status" value="1"/>
</dbReference>
<proteinExistence type="inferred from homology"/>
<dbReference type="CDD" id="cd03065">
    <property type="entry name" value="PDI_b_Calsequestrin_N"/>
    <property type="match status" value="1"/>
</dbReference>
<dbReference type="GO" id="GO:0014809">
    <property type="term" value="P:regulation of skeletal muscle contraction by regulation of release of sequestered calcium ion"/>
    <property type="evidence" value="ECO:0007669"/>
    <property type="project" value="TreeGrafter"/>
</dbReference>
<evidence type="ECO:0000313" key="9">
    <source>
        <dbReference type="Ensembl" id="ENSANIP00000009959.1"/>
    </source>
</evidence>
<keyword evidence="5" id="KW-0514">Muscle protein</keyword>
<dbReference type="SUPFAM" id="SSF52833">
    <property type="entry name" value="Thioredoxin-like"/>
    <property type="match status" value="2"/>
</dbReference>
<dbReference type="AlphaFoldDB" id="A0A8B9MMA9"/>
<keyword evidence="4" id="KW-0703">Sarcoplasmic reticulum</keyword>